<dbReference type="AlphaFoldDB" id="A0A6C7EBG9"/>
<evidence type="ECO:0000313" key="6">
    <source>
        <dbReference type="EMBL" id="BAN02549.1"/>
    </source>
</evidence>
<dbReference type="GO" id="GO:0000976">
    <property type="term" value="F:transcription cis-regulatory region binding"/>
    <property type="evidence" value="ECO:0007669"/>
    <property type="project" value="TreeGrafter"/>
</dbReference>
<keyword evidence="2 4" id="KW-0238">DNA-binding</keyword>
<feature type="domain" description="HTH tetR-type" evidence="5">
    <location>
        <begin position="38"/>
        <end position="98"/>
    </location>
</feature>
<dbReference type="Proteomes" id="UP000011863">
    <property type="component" value="Chromosome"/>
</dbReference>
<sequence length="221" mass="24433">MEVEQQAHDEVESSAQARLLRAGAPRPLLSRSVEARLGPRHHEILEQLEALFLTRGFATITIADLAASIGCSRRTLYEIASSKDQLVLVVIDRFLHKKGRSALDAIDPDEPFDTQLRRYLAGGVTFAWESRLADDLADDAPARRLVDHHYRFVMTVVERLVSLGIEAGQFRPVNPAIVAATITGATLYIDEPDMAERLGLEASDTLEQILDLVLPSLTARP</sequence>
<dbReference type="InterPro" id="IPR009057">
    <property type="entry name" value="Homeodomain-like_sf"/>
</dbReference>
<keyword evidence="3" id="KW-0804">Transcription</keyword>
<evidence type="ECO:0000313" key="7">
    <source>
        <dbReference type="Proteomes" id="UP000011863"/>
    </source>
</evidence>
<organism evidence="6 7">
    <name type="scientific">Ilumatobacter coccineus (strain NBRC 103263 / KCTC 29153 / YM16-304)</name>
    <dbReference type="NCBI Taxonomy" id="1313172"/>
    <lineage>
        <taxon>Bacteria</taxon>
        <taxon>Bacillati</taxon>
        <taxon>Actinomycetota</taxon>
        <taxon>Acidimicrobiia</taxon>
        <taxon>Acidimicrobiales</taxon>
        <taxon>Ilumatobacteraceae</taxon>
        <taxon>Ilumatobacter</taxon>
    </lineage>
</organism>
<evidence type="ECO:0000259" key="5">
    <source>
        <dbReference type="PROSITE" id="PS50977"/>
    </source>
</evidence>
<dbReference type="InterPro" id="IPR001647">
    <property type="entry name" value="HTH_TetR"/>
</dbReference>
<keyword evidence="7" id="KW-1185">Reference proteome</keyword>
<dbReference type="PANTHER" id="PTHR30055:SF234">
    <property type="entry name" value="HTH-TYPE TRANSCRIPTIONAL REGULATOR BETI"/>
    <property type="match status" value="1"/>
</dbReference>
<dbReference type="SUPFAM" id="SSF46689">
    <property type="entry name" value="Homeodomain-like"/>
    <property type="match status" value="1"/>
</dbReference>
<keyword evidence="1" id="KW-0805">Transcription regulation</keyword>
<dbReference type="GO" id="GO:0003700">
    <property type="term" value="F:DNA-binding transcription factor activity"/>
    <property type="evidence" value="ECO:0007669"/>
    <property type="project" value="TreeGrafter"/>
</dbReference>
<proteinExistence type="predicted"/>
<dbReference type="Pfam" id="PF14514">
    <property type="entry name" value="TetR_C_9"/>
    <property type="match status" value="1"/>
</dbReference>
<protein>
    <submittedName>
        <fullName evidence="6">Putative TetR family transcriptional regulator</fullName>
    </submittedName>
</protein>
<gene>
    <name evidence="6" type="ORF">YM304_22350</name>
</gene>
<evidence type="ECO:0000256" key="1">
    <source>
        <dbReference type="ARBA" id="ARBA00023015"/>
    </source>
</evidence>
<dbReference type="PANTHER" id="PTHR30055">
    <property type="entry name" value="HTH-TYPE TRANSCRIPTIONAL REGULATOR RUTR"/>
    <property type="match status" value="1"/>
</dbReference>
<feature type="DNA-binding region" description="H-T-H motif" evidence="4">
    <location>
        <begin position="61"/>
        <end position="80"/>
    </location>
</feature>
<dbReference type="SUPFAM" id="SSF48498">
    <property type="entry name" value="Tetracyclin repressor-like, C-terminal domain"/>
    <property type="match status" value="1"/>
</dbReference>
<dbReference type="InterPro" id="IPR036271">
    <property type="entry name" value="Tet_transcr_reg_TetR-rel_C_sf"/>
</dbReference>
<dbReference type="InterPro" id="IPR050109">
    <property type="entry name" value="HTH-type_TetR-like_transc_reg"/>
</dbReference>
<dbReference type="RefSeq" id="WP_015441796.1">
    <property type="nucleotide sequence ID" value="NC_020520.1"/>
</dbReference>
<dbReference type="InterPro" id="IPR011075">
    <property type="entry name" value="TetR_C"/>
</dbReference>
<dbReference type="Gene3D" id="1.10.357.10">
    <property type="entry name" value="Tetracycline Repressor, domain 2"/>
    <property type="match status" value="1"/>
</dbReference>
<evidence type="ECO:0000256" key="2">
    <source>
        <dbReference type="ARBA" id="ARBA00023125"/>
    </source>
</evidence>
<name>A0A6C7EBG9_ILUCY</name>
<accession>A0A6C7EBG9</accession>
<evidence type="ECO:0000256" key="3">
    <source>
        <dbReference type="ARBA" id="ARBA00023163"/>
    </source>
</evidence>
<reference evidence="6 7" key="1">
    <citation type="journal article" date="2013" name="Int. J. Syst. Evol. Microbiol.">
        <title>Ilumatobacter nonamiense sp. nov. and Ilumatobacter coccineum sp. nov., isolated from seashore sand.</title>
        <authorList>
            <person name="Matsumoto A."/>
            <person name="Kasai H."/>
            <person name="Matsuo Y."/>
            <person name="Shizuri Y."/>
            <person name="Ichikawa N."/>
            <person name="Fujita N."/>
            <person name="Omura S."/>
            <person name="Takahashi Y."/>
        </authorList>
    </citation>
    <scope>NUCLEOTIDE SEQUENCE [LARGE SCALE GENOMIC DNA]</scope>
    <source>
        <strain evidence="7">NBRC 103263 / KCTC 29153 / YM16-304</strain>
    </source>
</reference>
<dbReference type="OrthoDB" id="5181477at2"/>
<dbReference type="KEGG" id="aym:YM304_22350"/>
<dbReference type="Gene3D" id="1.10.10.60">
    <property type="entry name" value="Homeodomain-like"/>
    <property type="match status" value="1"/>
</dbReference>
<evidence type="ECO:0000256" key="4">
    <source>
        <dbReference type="PROSITE-ProRule" id="PRU00335"/>
    </source>
</evidence>
<dbReference type="Pfam" id="PF00440">
    <property type="entry name" value="TetR_N"/>
    <property type="match status" value="1"/>
</dbReference>
<dbReference type="EMBL" id="AP012057">
    <property type="protein sequence ID" value="BAN02549.1"/>
    <property type="molecule type" value="Genomic_DNA"/>
</dbReference>
<dbReference type="PROSITE" id="PS50977">
    <property type="entry name" value="HTH_TETR_2"/>
    <property type="match status" value="1"/>
</dbReference>